<protein>
    <submittedName>
        <fullName evidence="2">Uncharacterized protein</fullName>
    </submittedName>
</protein>
<keyword evidence="1" id="KW-0472">Membrane</keyword>
<proteinExistence type="predicted"/>
<dbReference type="Proteomes" id="UP000288227">
    <property type="component" value="Unassembled WGS sequence"/>
</dbReference>
<keyword evidence="1" id="KW-1133">Transmembrane helix</keyword>
<feature type="transmembrane region" description="Helical" evidence="1">
    <location>
        <begin position="22"/>
        <end position="44"/>
    </location>
</feature>
<gene>
    <name evidence="2" type="ORF">SanaruYs_38550</name>
</gene>
<keyword evidence="1" id="KW-0812">Transmembrane</keyword>
<name>A0A401UFI4_9BACT</name>
<reference evidence="2 3" key="1">
    <citation type="submission" date="2018-11" db="EMBL/GenBank/DDBJ databases">
        <title>Chryseotalea sanarue gen. nov., sp., nov., a member of the family Cytophagaceae, isolated from a brackish lake in Hamamatsu Japan.</title>
        <authorList>
            <person name="Maejima Y."/>
            <person name="Iino T."/>
            <person name="Muraguchi Y."/>
            <person name="Fukuda K."/>
            <person name="Ohkuma M."/>
            <person name="Moriuchi R."/>
            <person name="Dohra H."/>
            <person name="Kimbara K."/>
            <person name="Shintani M."/>
        </authorList>
    </citation>
    <scope>NUCLEOTIDE SEQUENCE [LARGE SCALE GENOMIC DNA]</scope>
    <source>
        <strain evidence="2 3">Ys</strain>
    </source>
</reference>
<dbReference type="EMBL" id="BHXQ01000008">
    <property type="protein sequence ID" value="GCC53610.1"/>
    <property type="molecule type" value="Genomic_DNA"/>
</dbReference>
<accession>A0A401UFI4</accession>
<sequence>MDAHAAVWLKKSGAPRALSNPALALVSINFLLVVFISFVLYYSIKGVKVKLAKNF</sequence>
<evidence type="ECO:0000256" key="1">
    <source>
        <dbReference type="SAM" id="Phobius"/>
    </source>
</evidence>
<evidence type="ECO:0000313" key="3">
    <source>
        <dbReference type="Proteomes" id="UP000288227"/>
    </source>
</evidence>
<keyword evidence="3" id="KW-1185">Reference proteome</keyword>
<organism evidence="2 3">
    <name type="scientific">Chryseotalea sanaruensis</name>
    <dbReference type="NCBI Taxonomy" id="2482724"/>
    <lineage>
        <taxon>Bacteria</taxon>
        <taxon>Pseudomonadati</taxon>
        <taxon>Bacteroidota</taxon>
        <taxon>Cytophagia</taxon>
        <taxon>Cytophagales</taxon>
        <taxon>Chryseotaleaceae</taxon>
        <taxon>Chryseotalea</taxon>
    </lineage>
</organism>
<evidence type="ECO:0000313" key="2">
    <source>
        <dbReference type="EMBL" id="GCC53610.1"/>
    </source>
</evidence>
<comment type="caution">
    <text evidence="2">The sequence shown here is derived from an EMBL/GenBank/DDBJ whole genome shotgun (WGS) entry which is preliminary data.</text>
</comment>
<dbReference type="AlphaFoldDB" id="A0A401UFI4"/>